<feature type="transmembrane region" description="Helical" evidence="2">
    <location>
        <begin position="98"/>
        <end position="128"/>
    </location>
</feature>
<organism evidence="3 4">
    <name type="scientific">Haloprofundus marisrubri</name>
    <dbReference type="NCBI Taxonomy" id="1514971"/>
    <lineage>
        <taxon>Archaea</taxon>
        <taxon>Methanobacteriati</taxon>
        <taxon>Methanobacteriota</taxon>
        <taxon>Stenosarchaea group</taxon>
        <taxon>Halobacteria</taxon>
        <taxon>Halobacteriales</taxon>
        <taxon>Haloferacaceae</taxon>
        <taxon>Haloprofundus</taxon>
    </lineage>
</organism>
<dbReference type="RefSeq" id="WP_058583342.1">
    <property type="nucleotide sequence ID" value="NZ_LOPU01000037.1"/>
</dbReference>
<dbReference type="AlphaFoldDB" id="A0A0W1R3Y9"/>
<keyword evidence="4" id="KW-1185">Reference proteome</keyword>
<accession>A0A0W1R3Y9</accession>
<dbReference type="STRING" id="1514971.AUR64_01375"/>
<keyword evidence="2" id="KW-1133">Transmembrane helix</keyword>
<proteinExistence type="predicted"/>
<evidence type="ECO:0000256" key="2">
    <source>
        <dbReference type="SAM" id="Phobius"/>
    </source>
</evidence>
<evidence type="ECO:0000313" key="4">
    <source>
        <dbReference type="Proteomes" id="UP000054387"/>
    </source>
</evidence>
<feature type="transmembrane region" description="Helical" evidence="2">
    <location>
        <begin position="59"/>
        <end position="86"/>
    </location>
</feature>
<keyword evidence="2" id="KW-0812">Transmembrane</keyword>
<sequence>MSPPTDEPTTNRDTRIDGPTPTNGPSGSNGRTDSAGSTTESVRRILDEYLPSASVDSNWWYWIAAVPALLVVSLGFGVSAFFLALLGVGLDIAGFMGLASAGFGLLFFVVASLLVLVSFVVAVLFPVAMYVDARAVEDADLGWNPDPVLYFLGAVFAVVATNFLLSVPLSVYYLYKRHGALGRP</sequence>
<evidence type="ECO:0000256" key="1">
    <source>
        <dbReference type="SAM" id="MobiDB-lite"/>
    </source>
</evidence>
<reference evidence="3 4" key="1">
    <citation type="submission" date="2015-12" db="EMBL/GenBank/DDBJ databases">
        <title>Haloprofundus marisrubri gen. nov., sp. nov., an extremely halophilic archaeon isolated from the Discovery deep brine-seawater interface in the Red Sea.</title>
        <authorList>
            <person name="Zhang G."/>
            <person name="Stingl U."/>
            <person name="Rashid M."/>
        </authorList>
    </citation>
    <scope>NUCLEOTIDE SEQUENCE [LARGE SCALE GENOMIC DNA]</scope>
    <source>
        <strain evidence="3 4">SB9</strain>
    </source>
</reference>
<name>A0A0W1R3Y9_9EURY</name>
<protein>
    <submittedName>
        <fullName evidence="3">Uncharacterized protein</fullName>
    </submittedName>
</protein>
<feature type="transmembrane region" description="Helical" evidence="2">
    <location>
        <begin position="148"/>
        <end position="175"/>
    </location>
</feature>
<feature type="region of interest" description="Disordered" evidence="1">
    <location>
        <begin position="1"/>
        <end position="38"/>
    </location>
</feature>
<dbReference type="Proteomes" id="UP000054387">
    <property type="component" value="Unassembled WGS sequence"/>
</dbReference>
<keyword evidence="2" id="KW-0472">Membrane</keyword>
<gene>
    <name evidence="3" type="ORF">AUR64_01375</name>
</gene>
<evidence type="ECO:0000313" key="3">
    <source>
        <dbReference type="EMBL" id="KTG07915.1"/>
    </source>
</evidence>
<comment type="caution">
    <text evidence="3">The sequence shown here is derived from an EMBL/GenBank/DDBJ whole genome shotgun (WGS) entry which is preliminary data.</text>
</comment>
<dbReference type="EMBL" id="LOPU01000037">
    <property type="protein sequence ID" value="KTG07915.1"/>
    <property type="molecule type" value="Genomic_DNA"/>
</dbReference>
<feature type="compositionally biased region" description="Polar residues" evidence="1">
    <location>
        <begin position="20"/>
        <end position="38"/>
    </location>
</feature>